<evidence type="ECO:0000256" key="1">
    <source>
        <dbReference type="SAM" id="MobiDB-lite"/>
    </source>
</evidence>
<keyword evidence="2" id="KW-1133">Transmembrane helix</keyword>
<organism evidence="3 4">
    <name type="scientific">Trachymyrmex cornetzi</name>
    <dbReference type="NCBI Taxonomy" id="471704"/>
    <lineage>
        <taxon>Eukaryota</taxon>
        <taxon>Metazoa</taxon>
        <taxon>Ecdysozoa</taxon>
        <taxon>Arthropoda</taxon>
        <taxon>Hexapoda</taxon>
        <taxon>Insecta</taxon>
        <taxon>Pterygota</taxon>
        <taxon>Neoptera</taxon>
        <taxon>Endopterygota</taxon>
        <taxon>Hymenoptera</taxon>
        <taxon>Apocrita</taxon>
        <taxon>Aculeata</taxon>
        <taxon>Formicoidea</taxon>
        <taxon>Formicidae</taxon>
        <taxon>Myrmicinae</taxon>
        <taxon>Trachymyrmex</taxon>
    </lineage>
</organism>
<gene>
    <name evidence="3" type="ORF">ALC57_17552</name>
</gene>
<proteinExistence type="predicted"/>
<keyword evidence="4" id="KW-1185">Reference proteome</keyword>
<feature type="compositionally biased region" description="Basic and acidic residues" evidence="1">
    <location>
        <begin position="46"/>
        <end position="60"/>
    </location>
</feature>
<evidence type="ECO:0000256" key="2">
    <source>
        <dbReference type="SAM" id="Phobius"/>
    </source>
</evidence>
<evidence type="ECO:0000313" key="3">
    <source>
        <dbReference type="EMBL" id="KYN10365.1"/>
    </source>
</evidence>
<dbReference type="AlphaFoldDB" id="A0A195DBS1"/>
<reference evidence="3 4" key="1">
    <citation type="submission" date="2015-09" db="EMBL/GenBank/DDBJ databases">
        <title>Trachymyrmex cornetzi WGS genome.</title>
        <authorList>
            <person name="Nygaard S."/>
            <person name="Hu H."/>
            <person name="Boomsma J."/>
            <person name="Zhang G."/>
        </authorList>
    </citation>
    <scope>NUCLEOTIDE SEQUENCE [LARGE SCALE GENOMIC DNA]</scope>
    <source>
        <strain evidence="3">Tcor2-1</strain>
        <tissue evidence="3">Whole body</tissue>
    </source>
</reference>
<keyword evidence="2" id="KW-0472">Membrane</keyword>
<feature type="transmembrane region" description="Helical" evidence="2">
    <location>
        <begin position="12"/>
        <end position="33"/>
    </location>
</feature>
<dbReference type="Proteomes" id="UP000078492">
    <property type="component" value="Unassembled WGS sequence"/>
</dbReference>
<name>A0A195DBS1_9HYME</name>
<keyword evidence="2" id="KW-0812">Transmembrane</keyword>
<protein>
    <submittedName>
        <fullName evidence="3">Uncharacterized protein</fullName>
    </submittedName>
</protein>
<evidence type="ECO:0000313" key="4">
    <source>
        <dbReference type="Proteomes" id="UP000078492"/>
    </source>
</evidence>
<sequence length="118" mass="13314">MRGSDRRLAARRAPGAIYLANLCHVIGNFIIFLEASQSRPSGSRAGGREERGRKETTGKKGRERRLRRWVIRLGYRGGPAASREDGYPLFESRNAPDEKCTRLKFTTSLFLETRGFAV</sequence>
<accession>A0A195DBS1</accession>
<dbReference type="EMBL" id="KQ981010">
    <property type="protein sequence ID" value="KYN10365.1"/>
    <property type="molecule type" value="Genomic_DNA"/>
</dbReference>
<feature type="region of interest" description="Disordered" evidence="1">
    <location>
        <begin position="38"/>
        <end position="62"/>
    </location>
</feature>